<evidence type="ECO:0000313" key="4">
    <source>
        <dbReference type="EMBL" id="KAA1088578.1"/>
    </source>
</evidence>
<comment type="caution">
    <text evidence="3">The sequence shown here is derived from an EMBL/GenBank/DDBJ whole genome shotgun (WGS) entry which is preliminary data.</text>
</comment>
<protein>
    <submittedName>
        <fullName evidence="3">DEAD-box ATP-dependent RNA helicase</fullName>
    </submittedName>
</protein>
<keyword evidence="7" id="KW-1185">Reference proteome</keyword>
<evidence type="ECO:0000256" key="1">
    <source>
        <dbReference type="SAM" id="MobiDB-lite"/>
    </source>
</evidence>
<dbReference type="Proteomes" id="UP000324748">
    <property type="component" value="Unassembled WGS sequence"/>
</dbReference>
<keyword evidence="3" id="KW-0347">Helicase</keyword>
<reference evidence="7 8" key="1">
    <citation type="submission" date="2019-05" db="EMBL/GenBank/DDBJ databases">
        <title>Emergence of the Ug99 lineage of the wheat stem rust pathogen through somatic hybridization.</title>
        <authorList>
            <person name="Li F."/>
            <person name="Upadhyaya N.M."/>
            <person name="Sperschneider J."/>
            <person name="Matny O."/>
            <person name="Nguyen-Phuc H."/>
            <person name="Mago R."/>
            <person name="Raley C."/>
            <person name="Miller M.E."/>
            <person name="Silverstein K.A.T."/>
            <person name="Henningsen E."/>
            <person name="Hirsch C.D."/>
            <person name="Visser B."/>
            <person name="Pretorius Z.A."/>
            <person name="Steffenson B.J."/>
            <person name="Schwessinger B."/>
            <person name="Dodds P.N."/>
            <person name="Figueroa M."/>
        </authorList>
    </citation>
    <scope>NUCLEOTIDE SEQUENCE [LARGE SCALE GENOMIC DNA]</scope>
    <source>
        <strain evidence="2">21-0</strain>
        <strain evidence="3 8">Ug99</strain>
    </source>
</reference>
<sequence length="109" mass="11733">MQGNPTAVDEIKGKIGVYPSGPTSPSQLDLLTLTIYHHSVYSSYYRQPRSHLTPAHVPPHRSPASVPTPTVPSGASITPSIHSPNLNANNTRTKAPSYAWFSSTNLLSI</sequence>
<evidence type="ECO:0000313" key="7">
    <source>
        <dbReference type="Proteomes" id="UP000324748"/>
    </source>
</evidence>
<dbReference type="EMBL" id="VDEP01000434">
    <property type="protein sequence ID" value="KAA1084852.1"/>
    <property type="molecule type" value="Genomic_DNA"/>
</dbReference>
<dbReference type="EMBL" id="VSWC01000198">
    <property type="protein sequence ID" value="KAA1064099.1"/>
    <property type="molecule type" value="Genomic_DNA"/>
</dbReference>
<feature type="compositionally biased region" description="Low complexity" evidence="1">
    <location>
        <begin position="62"/>
        <end position="73"/>
    </location>
</feature>
<gene>
    <name evidence="3" type="primary">DED1_3</name>
    <name evidence="4" type="synonym">DED1_1</name>
    <name evidence="6" type="synonym">DED1_4</name>
    <name evidence="4" type="ORF">PGT21_000524</name>
    <name evidence="2" type="ORF">PGT21_000965</name>
    <name evidence="5" type="ORF">PGTUg99_001308</name>
    <name evidence="3" type="ORF">PGTUg99_002190</name>
    <name evidence="6" type="ORF">PGTUg99_002694</name>
</gene>
<keyword evidence="3" id="KW-0378">Hydrolase</keyword>
<dbReference type="Proteomes" id="UP000325313">
    <property type="component" value="Unassembled WGS sequence"/>
</dbReference>
<organism evidence="3 8">
    <name type="scientific">Puccinia graminis f. sp. tritici</name>
    <dbReference type="NCBI Taxonomy" id="56615"/>
    <lineage>
        <taxon>Eukaryota</taxon>
        <taxon>Fungi</taxon>
        <taxon>Dikarya</taxon>
        <taxon>Basidiomycota</taxon>
        <taxon>Pucciniomycotina</taxon>
        <taxon>Pucciniomycetes</taxon>
        <taxon>Pucciniales</taxon>
        <taxon>Pucciniaceae</taxon>
        <taxon>Puccinia</taxon>
    </lineage>
</organism>
<dbReference type="EMBL" id="VSWC01000097">
    <property type="protein sequence ID" value="KAA1088578.1"/>
    <property type="molecule type" value="Genomic_DNA"/>
</dbReference>
<evidence type="ECO:0000313" key="3">
    <source>
        <dbReference type="EMBL" id="KAA1084852.1"/>
    </source>
</evidence>
<feature type="compositionally biased region" description="Polar residues" evidence="1">
    <location>
        <begin position="75"/>
        <end position="94"/>
    </location>
</feature>
<dbReference type="EMBL" id="VDEP01000224">
    <property type="protein sequence ID" value="KAA1122628.1"/>
    <property type="molecule type" value="Genomic_DNA"/>
</dbReference>
<dbReference type="EMBL" id="VDEP01000095">
    <property type="protein sequence ID" value="KAA1132177.1"/>
    <property type="molecule type" value="Genomic_DNA"/>
</dbReference>
<accession>A0A5B0N7W0</accession>
<evidence type="ECO:0000313" key="2">
    <source>
        <dbReference type="EMBL" id="KAA1064099.1"/>
    </source>
</evidence>
<name>A0A5B0N7W0_PUCGR</name>
<evidence type="ECO:0000313" key="5">
    <source>
        <dbReference type="EMBL" id="KAA1122628.1"/>
    </source>
</evidence>
<keyword evidence="3" id="KW-0067">ATP-binding</keyword>
<keyword evidence="3" id="KW-0547">Nucleotide-binding</keyword>
<dbReference type="GO" id="GO:0004386">
    <property type="term" value="F:helicase activity"/>
    <property type="evidence" value="ECO:0007669"/>
    <property type="project" value="UniProtKB-KW"/>
</dbReference>
<evidence type="ECO:0000313" key="8">
    <source>
        <dbReference type="Proteomes" id="UP000325313"/>
    </source>
</evidence>
<dbReference type="AlphaFoldDB" id="A0A5B0N7W0"/>
<evidence type="ECO:0000313" key="6">
    <source>
        <dbReference type="EMBL" id="KAA1132177.1"/>
    </source>
</evidence>
<proteinExistence type="predicted"/>
<feature type="region of interest" description="Disordered" evidence="1">
    <location>
        <begin position="51"/>
        <end position="94"/>
    </location>
</feature>